<dbReference type="InterPro" id="IPR006143">
    <property type="entry name" value="RND_pump_MFP"/>
</dbReference>
<keyword evidence="5" id="KW-0614">Plasmid</keyword>
<sequence length="363" mass="38751">MARSILHVSLQLIVALTLLTGCDESSAVEEPKLRPAETMAAKAEQSARMSFPGVVQAKLETDLAFRTLGRLVSRKVDVGDVVRKGDVVAEIDPFALELAVRGAEADLRDAEAQLENAAITEKRKRSLSSTSAASIADLDLAEQGLKSAEAGVAKARASLAKLRQQLGYAHLQAEFDGVVTATSVEVGQTVTVGQAVVTLARLDQRDVVVDVPETQLRLLRLGARFDVALQLDDMVRTAGVLREIGPEADSNTRTHRLKIAIDDAPEVFRLGSVVTATIQTEPSSAIRLPKTAVLEKDGADNVWVIDPSTRAVSLRSVLLDGKADGASHVRVLAGLKEGEEVAVAGVNELAEGQKLRIEQEPRP</sequence>
<dbReference type="InterPro" id="IPR058792">
    <property type="entry name" value="Beta-barrel_RND_2"/>
</dbReference>
<evidence type="ECO:0000256" key="1">
    <source>
        <dbReference type="ARBA" id="ARBA00009477"/>
    </source>
</evidence>
<name>A0ABY8DSC7_9HYPH</name>
<organism evidence="5 6">
    <name type="scientific">Sinorhizobium garamanticum</name>
    <dbReference type="NCBI Taxonomy" id="680247"/>
    <lineage>
        <taxon>Bacteria</taxon>
        <taxon>Pseudomonadati</taxon>
        <taxon>Pseudomonadota</taxon>
        <taxon>Alphaproteobacteria</taxon>
        <taxon>Hyphomicrobiales</taxon>
        <taxon>Rhizobiaceae</taxon>
        <taxon>Sinorhizobium/Ensifer group</taxon>
        <taxon>Sinorhizobium</taxon>
    </lineage>
</organism>
<proteinExistence type="inferred from homology"/>
<dbReference type="RefSeq" id="WP_280663751.1">
    <property type="nucleotide sequence ID" value="NZ_CP120375.1"/>
</dbReference>
<geneLocation type="plasmid" evidence="5 6">
    <name>unnamed</name>
</geneLocation>
<gene>
    <name evidence="5" type="ORF">PZN02_006121</name>
</gene>
<dbReference type="Gene3D" id="2.40.50.100">
    <property type="match status" value="1"/>
</dbReference>
<dbReference type="SUPFAM" id="SSF111369">
    <property type="entry name" value="HlyD-like secretion proteins"/>
    <property type="match status" value="1"/>
</dbReference>
<evidence type="ECO:0000259" key="2">
    <source>
        <dbReference type="Pfam" id="PF25876"/>
    </source>
</evidence>
<dbReference type="Pfam" id="PF25917">
    <property type="entry name" value="BSH_RND"/>
    <property type="match status" value="1"/>
</dbReference>
<dbReference type="Gene3D" id="2.40.420.20">
    <property type="match status" value="1"/>
</dbReference>
<evidence type="ECO:0000259" key="3">
    <source>
        <dbReference type="Pfam" id="PF25917"/>
    </source>
</evidence>
<accession>A0ABY8DSC7</accession>
<comment type="similarity">
    <text evidence="1">Belongs to the membrane fusion protein (MFP) (TC 8.A.1) family.</text>
</comment>
<dbReference type="PANTHER" id="PTHR30469:SF15">
    <property type="entry name" value="HLYD FAMILY OF SECRETION PROTEINS"/>
    <property type="match status" value="1"/>
</dbReference>
<feature type="domain" description="Multidrug resistance protein MdtA-like barrel-sandwich hybrid" evidence="3">
    <location>
        <begin position="68"/>
        <end position="196"/>
    </location>
</feature>
<dbReference type="NCBIfam" id="TIGR01730">
    <property type="entry name" value="RND_mfp"/>
    <property type="match status" value="1"/>
</dbReference>
<dbReference type="InterPro" id="IPR058624">
    <property type="entry name" value="MdtA-like_HH"/>
</dbReference>
<dbReference type="Pfam" id="PF25876">
    <property type="entry name" value="HH_MFP_RND"/>
    <property type="match status" value="1"/>
</dbReference>
<evidence type="ECO:0000313" key="5">
    <source>
        <dbReference type="EMBL" id="WEX91796.1"/>
    </source>
</evidence>
<keyword evidence="6" id="KW-1185">Reference proteome</keyword>
<feature type="domain" description="Multidrug resistance protein MdtA-like alpha-helical hairpin" evidence="2">
    <location>
        <begin position="102"/>
        <end position="169"/>
    </location>
</feature>
<evidence type="ECO:0000313" key="6">
    <source>
        <dbReference type="Proteomes" id="UP001229355"/>
    </source>
</evidence>
<reference evidence="5 6" key="1">
    <citation type="submission" date="2023-03" db="EMBL/GenBank/DDBJ databases">
        <authorList>
            <person name="Kaur S."/>
            <person name="Espinosa-Saiz D."/>
            <person name="Velazquez E."/>
            <person name="Menendez E."/>
            <person name="diCenzo G.C."/>
        </authorList>
    </citation>
    <scope>NUCLEOTIDE SEQUENCE [LARGE SCALE GENOMIC DNA]</scope>
    <source>
        <strain evidence="5 6">LMG 24692</strain>
        <plasmid evidence="5 6">unnamed</plasmid>
    </source>
</reference>
<dbReference type="Gene3D" id="2.40.30.170">
    <property type="match status" value="1"/>
</dbReference>
<dbReference type="InterPro" id="IPR058625">
    <property type="entry name" value="MdtA-like_BSH"/>
</dbReference>
<dbReference type="Proteomes" id="UP001229355">
    <property type="component" value="Plasmid unnamed"/>
</dbReference>
<dbReference type="PANTHER" id="PTHR30469">
    <property type="entry name" value="MULTIDRUG RESISTANCE PROTEIN MDTA"/>
    <property type="match status" value="1"/>
</dbReference>
<dbReference type="PROSITE" id="PS51257">
    <property type="entry name" value="PROKAR_LIPOPROTEIN"/>
    <property type="match status" value="1"/>
</dbReference>
<dbReference type="EMBL" id="CP120375">
    <property type="protein sequence ID" value="WEX91796.1"/>
    <property type="molecule type" value="Genomic_DNA"/>
</dbReference>
<dbReference type="Gene3D" id="1.10.287.470">
    <property type="entry name" value="Helix hairpin bin"/>
    <property type="match status" value="1"/>
</dbReference>
<dbReference type="Pfam" id="PF25954">
    <property type="entry name" value="Beta-barrel_RND_2"/>
    <property type="match status" value="1"/>
</dbReference>
<protein>
    <submittedName>
        <fullName evidence="5">Efflux RND transporter periplasmic adaptor subunit</fullName>
    </submittedName>
</protein>
<evidence type="ECO:0000259" key="4">
    <source>
        <dbReference type="Pfam" id="PF25954"/>
    </source>
</evidence>
<feature type="domain" description="CusB-like beta-barrel" evidence="4">
    <location>
        <begin position="207"/>
        <end position="280"/>
    </location>
</feature>